<protein>
    <submittedName>
        <fullName evidence="2">Uncharacterized protein</fullName>
    </submittedName>
</protein>
<dbReference type="EMBL" id="CP017157">
    <property type="protein sequence ID" value="AOP50419.1"/>
    <property type="molecule type" value="Genomic_DNA"/>
</dbReference>
<accession>A0A1D7VUG1</accession>
<evidence type="ECO:0000256" key="1">
    <source>
        <dbReference type="SAM" id="MobiDB-lite"/>
    </source>
</evidence>
<dbReference type="OrthoDB" id="3416028at2"/>
<reference evidence="2 3" key="1">
    <citation type="submission" date="2016-09" db="EMBL/GenBank/DDBJ databases">
        <title>Complete genome sequencing of Streptomyces lydicus 103 and metabolic pathways analysis of antibiotic biosynthesis.</title>
        <authorList>
            <person name="Jia N."/>
            <person name="Ding M.-Z."/>
            <person name="Gao F."/>
            <person name="Yuan Y.-J."/>
        </authorList>
    </citation>
    <scope>NUCLEOTIDE SEQUENCE [LARGE SCALE GENOMIC DNA]</scope>
    <source>
        <strain evidence="2 3">103</strain>
    </source>
</reference>
<dbReference type="KEGG" id="slc:SL103_32855"/>
<keyword evidence="3" id="KW-1185">Reference proteome</keyword>
<feature type="region of interest" description="Disordered" evidence="1">
    <location>
        <begin position="39"/>
        <end position="64"/>
    </location>
</feature>
<gene>
    <name evidence="2" type="ORF">SL103_32855</name>
</gene>
<dbReference type="Proteomes" id="UP000094094">
    <property type="component" value="Chromosome"/>
</dbReference>
<organism evidence="2 3">
    <name type="scientific">Streptomyces lydicus</name>
    <dbReference type="NCBI Taxonomy" id="47763"/>
    <lineage>
        <taxon>Bacteria</taxon>
        <taxon>Bacillati</taxon>
        <taxon>Actinomycetota</taxon>
        <taxon>Actinomycetes</taxon>
        <taxon>Kitasatosporales</taxon>
        <taxon>Streptomycetaceae</taxon>
        <taxon>Streptomyces</taxon>
    </lineage>
</organism>
<dbReference type="RefSeq" id="WP_069572588.1">
    <property type="nucleotide sequence ID" value="NZ_CP017157.1"/>
</dbReference>
<sequence length="346" mass="36505">MTDPHPTLTGEPLADLARRLRAAETGGWRADGARALVEQLGRRDRTAGGPSAGSPRLRPVGPSEERYVEKEAYLELAVPVATATPDAASQARAFRAAKDELTDALGEPSIIGSYGTLGPYHGSTPSWGAPFLRWRGSPDTLELRAGHHGPELVLEPTAPIEAWLGSLGHGEEHAISGFLGTRRCPANTGLGLPGRWSARSWETATDALTAFFATLPAECAALGIAKVMRLYGRVGGSAPCLFDIDADDPLMVASYAEDDLDPASFGWGTVDEHPRSRDTWPDTFDPRWRIDAGGPGEPAARALAETVVATARAEGVAGPEGLLLGSEAQDVGDYTVTYYGLGLAVV</sequence>
<evidence type="ECO:0000313" key="2">
    <source>
        <dbReference type="EMBL" id="AOP50419.1"/>
    </source>
</evidence>
<name>A0A1D7VUG1_9ACTN</name>
<evidence type="ECO:0000313" key="3">
    <source>
        <dbReference type="Proteomes" id="UP000094094"/>
    </source>
</evidence>
<dbReference type="AlphaFoldDB" id="A0A1D7VUG1"/>
<proteinExistence type="predicted"/>